<keyword evidence="2" id="KW-0805">Transcription regulation</keyword>
<reference evidence="7 8" key="1">
    <citation type="submission" date="2019-04" db="EMBL/GenBank/DDBJ databases">
        <title>Sphingobacterium olei sp. nov., isolated from oil-contaminated soil.</title>
        <authorList>
            <person name="Liu B."/>
        </authorList>
    </citation>
    <scope>NUCLEOTIDE SEQUENCE [LARGE SCALE GENOMIC DNA]</scope>
    <source>
        <strain evidence="7 8">Y3L14</strain>
    </source>
</reference>
<evidence type="ECO:0000259" key="5">
    <source>
        <dbReference type="Pfam" id="PF04542"/>
    </source>
</evidence>
<dbReference type="InterPro" id="IPR007627">
    <property type="entry name" value="RNA_pol_sigma70_r2"/>
</dbReference>
<evidence type="ECO:0000256" key="4">
    <source>
        <dbReference type="ARBA" id="ARBA00023163"/>
    </source>
</evidence>
<sequence length="193" mass="22939">MAINYTILSFPHLMLAIKQSDRKAFDELYGRTWKSLYKQAVNKLNNEDLAKDIIQDIFIDLWTKRESSNIDHIEHYLSRAVKFKVIDQFRKKDFHLKEIEEFVDILEDSEYADSKLLDNELRDIISTLADRLPQKRREIFKLKFEQELSTKEISDLLNISPKTVQNQTLNSISILKNIFQKILFIFFILFFGS</sequence>
<proteinExistence type="inferred from homology"/>
<dbReference type="NCBIfam" id="TIGR02937">
    <property type="entry name" value="sigma70-ECF"/>
    <property type="match status" value="1"/>
</dbReference>
<dbReference type="Gene3D" id="1.10.1740.10">
    <property type="match status" value="1"/>
</dbReference>
<dbReference type="InterPro" id="IPR013324">
    <property type="entry name" value="RNA_pol_sigma_r3/r4-like"/>
</dbReference>
<dbReference type="SUPFAM" id="SSF88659">
    <property type="entry name" value="Sigma3 and sigma4 domains of RNA polymerase sigma factors"/>
    <property type="match status" value="1"/>
</dbReference>
<dbReference type="GO" id="GO:0003677">
    <property type="term" value="F:DNA binding"/>
    <property type="evidence" value="ECO:0007669"/>
    <property type="project" value="InterPro"/>
</dbReference>
<name>A0A4U0H526_9SPHI</name>
<dbReference type="InterPro" id="IPR039425">
    <property type="entry name" value="RNA_pol_sigma-70-like"/>
</dbReference>
<dbReference type="PANTHER" id="PTHR43133:SF46">
    <property type="entry name" value="RNA POLYMERASE SIGMA-70 FACTOR ECF SUBFAMILY"/>
    <property type="match status" value="1"/>
</dbReference>
<keyword evidence="3" id="KW-0731">Sigma factor</keyword>
<dbReference type="InterPro" id="IPR014284">
    <property type="entry name" value="RNA_pol_sigma-70_dom"/>
</dbReference>
<protein>
    <submittedName>
        <fullName evidence="7">Sigma-70 family RNA polymerase sigma factor</fullName>
    </submittedName>
</protein>
<dbReference type="Pfam" id="PF08281">
    <property type="entry name" value="Sigma70_r4_2"/>
    <property type="match status" value="1"/>
</dbReference>
<evidence type="ECO:0000313" key="8">
    <source>
        <dbReference type="Proteomes" id="UP000309872"/>
    </source>
</evidence>
<dbReference type="Pfam" id="PF04542">
    <property type="entry name" value="Sigma70_r2"/>
    <property type="match status" value="1"/>
</dbReference>
<dbReference type="AlphaFoldDB" id="A0A4U0H526"/>
<dbReference type="EMBL" id="SUKA01000002">
    <property type="protein sequence ID" value="TJY66805.1"/>
    <property type="molecule type" value="Genomic_DNA"/>
</dbReference>
<keyword evidence="8" id="KW-1185">Reference proteome</keyword>
<dbReference type="InterPro" id="IPR013325">
    <property type="entry name" value="RNA_pol_sigma_r2"/>
</dbReference>
<feature type="domain" description="RNA polymerase sigma factor 70 region 4 type 2" evidence="6">
    <location>
        <begin position="123"/>
        <end position="167"/>
    </location>
</feature>
<comment type="caution">
    <text evidence="7">The sequence shown here is derived from an EMBL/GenBank/DDBJ whole genome shotgun (WGS) entry which is preliminary data.</text>
</comment>
<dbReference type="Proteomes" id="UP000309872">
    <property type="component" value="Unassembled WGS sequence"/>
</dbReference>
<dbReference type="OrthoDB" id="679904at2"/>
<evidence type="ECO:0000256" key="1">
    <source>
        <dbReference type="ARBA" id="ARBA00010641"/>
    </source>
</evidence>
<evidence type="ECO:0000259" key="6">
    <source>
        <dbReference type="Pfam" id="PF08281"/>
    </source>
</evidence>
<dbReference type="SUPFAM" id="SSF88946">
    <property type="entry name" value="Sigma2 domain of RNA polymerase sigma factors"/>
    <property type="match status" value="1"/>
</dbReference>
<organism evidence="7 8">
    <name type="scientific">Sphingobacterium alkalisoli</name>
    <dbReference type="NCBI Taxonomy" id="1874115"/>
    <lineage>
        <taxon>Bacteria</taxon>
        <taxon>Pseudomonadati</taxon>
        <taxon>Bacteroidota</taxon>
        <taxon>Sphingobacteriia</taxon>
        <taxon>Sphingobacteriales</taxon>
        <taxon>Sphingobacteriaceae</taxon>
        <taxon>Sphingobacterium</taxon>
    </lineage>
</organism>
<feature type="domain" description="RNA polymerase sigma-70 region 2" evidence="5">
    <location>
        <begin position="34"/>
        <end position="93"/>
    </location>
</feature>
<dbReference type="InterPro" id="IPR013249">
    <property type="entry name" value="RNA_pol_sigma70_r4_t2"/>
</dbReference>
<evidence type="ECO:0000313" key="7">
    <source>
        <dbReference type="EMBL" id="TJY66805.1"/>
    </source>
</evidence>
<accession>A0A4U0H526</accession>
<evidence type="ECO:0000256" key="2">
    <source>
        <dbReference type="ARBA" id="ARBA00023015"/>
    </source>
</evidence>
<dbReference type="GO" id="GO:0016987">
    <property type="term" value="F:sigma factor activity"/>
    <property type="evidence" value="ECO:0007669"/>
    <property type="project" value="UniProtKB-KW"/>
</dbReference>
<dbReference type="Gene3D" id="1.10.10.10">
    <property type="entry name" value="Winged helix-like DNA-binding domain superfamily/Winged helix DNA-binding domain"/>
    <property type="match status" value="1"/>
</dbReference>
<dbReference type="GO" id="GO:0006352">
    <property type="term" value="P:DNA-templated transcription initiation"/>
    <property type="evidence" value="ECO:0007669"/>
    <property type="project" value="InterPro"/>
</dbReference>
<dbReference type="PANTHER" id="PTHR43133">
    <property type="entry name" value="RNA POLYMERASE ECF-TYPE SIGMA FACTO"/>
    <property type="match status" value="1"/>
</dbReference>
<comment type="similarity">
    <text evidence="1">Belongs to the sigma-70 factor family. ECF subfamily.</text>
</comment>
<gene>
    <name evidence="7" type="ORF">FAZ19_07780</name>
</gene>
<evidence type="ECO:0000256" key="3">
    <source>
        <dbReference type="ARBA" id="ARBA00023082"/>
    </source>
</evidence>
<keyword evidence="4" id="KW-0804">Transcription</keyword>
<dbReference type="RefSeq" id="WP_136820154.1">
    <property type="nucleotide sequence ID" value="NZ_BMJX01000002.1"/>
</dbReference>
<dbReference type="InterPro" id="IPR036388">
    <property type="entry name" value="WH-like_DNA-bd_sf"/>
</dbReference>